<dbReference type="GO" id="GO:0006355">
    <property type="term" value="P:regulation of DNA-templated transcription"/>
    <property type="evidence" value="ECO:0007669"/>
    <property type="project" value="InterPro"/>
</dbReference>
<evidence type="ECO:0000256" key="1">
    <source>
        <dbReference type="ARBA" id="ARBA00002486"/>
    </source>
</evidence>
<dbReference type="HOGENOM" id="CLU_036604_13_5_9"/>
<dbReference type="Pfam" id="PF00480">
    <property type="entry name" value="ROK"/>
    <property type="match status" value="1"/>
</dbReference>
<protein>
    <submittedName>
        <fullName evidence="5">ROK family protein</fullName>
    </submittedName>
</protein>
<dbReference type="PANTHER" id="PTHR18964">
    <property type="entry name" value="ROK (REPRESSOR, ORF, KINASE) FAMILY"/>
    <property type="match status" value="1"/>
</dbReference>
<dbReference type="InterPro" id="IPR000600">
    <property type="entry name" value="ROK"/>
</dbReference>
<dbReference type="GO" id="GO:0003677">
    <property type="term" value="F:DNA binding"/>
    <property type="evidence" value="ECO:0007669"/>
    <property type="project" value="InterPro"/>
</dbReference>
<feature type="domain" description="HTH crp-type" evidence="4">
    <location>
        <begin position="22"/>
        <end position="80"/>
    </location>
</feature>
<dbReference type="SUPFAM" id="SSF53067">
    <property type="entry name" value="Actin-like ATPase domain"/>
    <property type="match status" value="1"/>
</dbReference>
<dbReference type="KEGG" id="hor:Hore_22750"/>
<dbReference type="Proteomes" id="UP000000719">
    <property type="component" value="Chromosome"/>
</dbReference>
<dbReference type="SMART" id="SM00419">
    <property type="entry name" value="HTH_CRP"/>
    <property type="match status" value="1"/>
</dbReference>
<dbReference type="Pfam" id="PF13412">
    <property type="entry name" value="HTH_24"/>
    <property type="match status" value="1"/>
</dbReference>
<dbReference type="eggNOG" id="COG1940">
    <property type="taxonomic scope" value="Bacteria"/>
</dbReference>
<dbReference type="InterPro" id="IPR012318">
    <property type="entry name" value="HTH_CRP"/>
</dbReference>
<dbReference type="InterPro" id="IPR036388">
    <property type="entry name" value="WH-like_DNA-bd_sf"/>
</dbReference>
<gene>
    <name evidence="5" type="ordered locus">Hore_22750</name>
</gene>
<comment type="function">
    <text evidence="1">Transcriptional repressor of xylose-utilizing enzymes.</text>
</comment>
<dbReference type="OrthoDB" id="9810372at2"/>
<proteinExistence type="inferred from homology"/>
<comment type="similarity">
    <text evidence="2">Belongs to the ROK (NagC/XylR) family.</text>
</comment>
<evidence type="ECO:0000313" key="6">
    <source>
        <dbReference type="Proteomes" id="UP000000719"/>
    </source>
</evidence>
<dbReference type="RefSeq" id="WP_015923989.1">
    <property type="nucleotide sequence ID" value="NC_011899.1"/>
</dbReference>
<keyword evidence="3" id="KW-0859">Xylose metabolism</keyword>
<dbReference type="STRING" id="373903.Hore_22750"/>
<keyword evidence="3" id="KW-0119">Carbohydrate metabolism</keyword>
<dbReference type="SUPFAM" id="SSF46785">
    <property type="entry name" value="Winged helix' DNA-binding domain"/>
    <property type="match status" value="1"/>
</dbReference>
<evidence type="ECO:0000256" key="2">
    <source>
        <dbReference type="ARBA" id="ARBA00006479"/>
    </source>
</evidence>
<dbReference type="PANTHER" id="PTHR18964:SF149">
    <property type="entry name" value="BIFUNCTIONAL UDP-N-ACETYLGLUCOSAMINE 2-EPIMERASE_N-ACETYLMANNOSAMINE KINASE"/>
    <property type="match status" value="1"/>
</dbReference>
<dbReference type="InterPro" id="IPR049874">
    <property type="entry name" value="ROK_cs"/>
</dbReference>
<keyword evidence="6" id="KW-1185">Reference proteome</keyword>
<name>B8D168_HALOH</name>
<dbReference type="Gene3D" id="3.30.420.40">
    <property type="match status" value="2"/>
</dbReference>
<dbReference type="Gene3D" id="1.10.10.10">
    <property type="entry name" value="Winged helix-like DNA-binding domain superfamily/Winged helix DNA-binding domain"/>
    <property type="match status" value="1"/>
</dbReference>
<dbReference type="PROSITE" id="PS01125">
    <property type="entry name" value="ROK"/>
    <property type="match status" value="1"/>
</dbReference>
<evidence type="ECO:0000313" key="5">
    <source>
        <dbReference type="EMBL" id="ACL71020.1"/>
    </source>
</evidence>
<dbReference type="AlphaFoldDB" id="B8D168"/>
<reference evidence="5 6" key="1">
    <citation type="journal article" date="2009" name="PLoS ONE">
        <title>Genome analysis of the anaerobic thermohalophilic bacterium Halothermothrix orenii.</title>
        <authorList>
            <person name="Mavromatis K."/>
            <person name="Ivanova N."/>
            <person name="Anderson I."/>
            <person name="Lykidis A."/>
            <person name="Hooper S.D."/>
            <person name="Sun H."/>
            <person name="Kunin V."/>
            <person name="Lapidus A."/>
            <person name="Hugenholtz P."/>
            <person name="Patel B."/>
            <person name="Kyrpides N.C."/>
        </authorList>
    </citation>
    <scope>NUCLEOTIDE SEQUENCE [LARGE SCALE GENOMIC DNA]</scope>
    <source>
        <strain evidence="6">H 168 / OCM 544 / DSM 9562</strain>
    </source>
</reference>
<dbReference type="InterPro" id="IPR043129">
    <property type="entry name" value="ATPase_NBD"/>
</dbReference>
<organism evidence="5 6">
    <name type="scientific">Halothermothrix orenii (strain H 168 / OCM 544 / DSM 9562)</name>
    <dbReference type="NCBI Taxonomy" id="373903"/>
    <lineage>
        <taxon>Bacteria</taxon>
        <taxon>Bacillati</taxon>
        <taxon>Bacillota</taxon>
        <taxon>Clostridia</taxon>
        <taxon>Halanaerobiales</taxon>
        <taxon>Halothermotrichaceae</taxon>
        <taxon>Halothermothrix</taxon>
    </lineage>
</organism>
<dbReference type="InterPro" id="IPR036390">
    <property type="entry name" value="WH_DNA-bd_sf"/>
</dbReference>
<sequence length="396" mass="43237">MKKVYPVSYKLQKGMNEKLILNIIRRDGPISRADISKKTNLTPPTVTNVINKLVEENLVLEDIMGESSGGRPPQLVRLNPEAFNIVVTHVSSNKLTGYLTDAYLKVSKKVVYDIERLEKQKILDLMFEVIDELIKSASQEVPALGVVVHGPVKAREGVSVFAPNIGWRNVPIKKLVQERFKKPVCVENDVRAMGLGEFYYGSGKGVDNLVFLKIGYGIGSAIIFDGKIFRGISDSAGEFGHTTVDIGGPRCNCGNYGCLEALSSENAIVKAVVKDLKAGRMSLVRELCDGNLEKVTPDHVYRAADRGDELSLSVLQEAARYLGIGIANIINSINPKVIVIGGGIIKARLHIEEIINKSVEERALTNAYQSCDIVFSELGDIGTLKGAGNIVMDEIL</sequence>
<evidence type="ECO:0000256" key="3">
    <source>
        <dbReference type="ARBA" id="ARBA00022629"/>
    </source>
</evidence>
<dbReference type="GO" id="GO:0042732">
    <property type="term" value="P:D-xylose metabolic process"/>
    <property type="evidence" value="ECO:0007669"/>
    <property type="project" value="UniProtKB-KW"/>
</dbReference>
<accession>B8D168</accession>
<evidence type="ECO:0000259" key="4">
    <source>
        <dbReference type="SMART" id="SM00419"/>
    </source>
</evidence>
<dbReference type="EMBL" id="CP001098">
    <property type="protein sequence ID" value="ACL71020.1"/>
    <property type="molecule type" value="Genomic_DNA"/>
</dbReference>
<dbReference type="eggNOG" id="COG1846">
    <property type="taxonomic scope" value="Bacteria"/>
</dbReference>
<dbReference type="CDD" id="cd24076">
    <property type="entry name" value="ASKHA_ATPase_ROK_BsXylR-like"/>
    <property type="match status" value="1"/>
</dbReference>